<feature type="domain" description="T-SNARE coiled-coil homology" evidence="14">
    <location>
        <begin position="88"/>
        <end position="150"/>
    </location>
</feature>
<dbReference type="SMART" id="SM00397">
    <property type="entry name" value="t_SNARE"/>
    <property type="match status" value="1"/>
</dbReference>
<dbReference type="EMBL" id="OX465081">
    <property type="protein sequence ID" value="CAI9288469.1"/>
    <property type="molecule type" value="Genomic_DNA"/>
</dbReference>
<gene>
    <name evidence="15" type="ORF">LSALG_LOCUS27763</name>
</gene>
<evidence type="ECO:0000256" key="7">
    <source>
        <dbReference type="ARBA" id="ARBA00022989"/>
    </source>
</evidence>
<proteinExistence type="inferred from homology"/>
<dbReference type="Gene3D" id="1.20.5.110">
    <property type="match status" value="1"/>
</dbReference>
<dbReference type="Proteomes" id="UP001177003">
    <property type="component" value="Chromosome 5"/>
</dbReference>
<dbReference type="PROSITE" id="PS50192">
    <property type="entry name" value="T_SNARE"/>
    <property type="match status" value="1"/>
</dbReference>
<evidence type="ECO:0000256" key="8">
    <source>
        <dbReference type="ARBA" id="ARBA00023034"/>
    </source>
</evidence>
<dbReference type="PANTHER" id="PTHR12791">
    <property type="entry name" value="GOLGI SNARE BET1-RELATED"/>
    <property type="match status" value="1"/>
</dbReference>
<dbReference type="FunFam" id="1.20.5.110:FF:000033">
    <property type="entry name" value="bet1-like SNARE 1-1"/>
    <property type="match status" value="1"/>
</dbReference>
<dbReference type="GO" id="GO:0015031">
    <property type="term" value="P:protein transport"/>
    <property type="evidence" value="ECO:0007669"/>
    <property type="project" value="UniProtKB-KW"/>
</dbReference>
<reference evidence="15" key="1">
    <citation type="submission" date="2023-04" db="EMBL/GenBank/DDBJ databases">
        <authorList>
            <person name="Vijverberg K."/>
            <person name="Xiong W."/>
            <person name="Schranz E."/>
        </authorList>
    </citation>
    <scope>NUCLEOTIDE SEQUENCE</scope>
</reference>
<dbReference type="AlphaFoldDB" id="A0AA35ZA57"/>
<keyword evidence="16" id="KW-1185">Reference proteome</keyword>
<dbReference type="CDD" id="cd15853">
    <property type="entry name" value="SNARE_Bet1"/>
    <property type="match status" value="1"/>
</dbReference>
<evidence type="ECO:0000256" key="1">
    <source>
        <dbReference type="ARBA" id="ARBA00004163"/>
    </source>
</evidence>
<evidence type="ECO:0000313" key="15">
    <source>
        <dbReference type="EMBL" id="CAI9288469.1"/>
    </source>
</evidence>
<evidence type="ECO:0000256" key="13">
    <source>
        <dbReference type="SAM" id="Phobius"/>
    </source>
</evidence>
<protein>
    <recommendedName>
        <fullName evidence="14">t-SNARE coiled-coil homology domain-containing protein</fullName>
    </recommendedName>
</protein>
<organism evidence="15 16">
    <name type="scientific">Lactuca saligna</name>
    <name type="common">Willowleaf lettuce</name>
    <dbReference type="NCBI Taxonomy" id="75948"/>
    <lineage>
        <taxon>Eukaryota</taxon>
        <taxon>Viridiplantae</taxon>
        <taxon>Streptophyta</taxon>
        <taxon>Embryophyta</taxon>
        <taxon>Tracheophyta</taxon>
        <taxon>Spermatophyta</taxon>
        <taxon>Magnoliopsida</taxon>
        <taxon>eudicotyledons</taxon>
        <taxon>Gunneridae</taxon>
        <taxon>Pentapetalae</taxon>
        <taxon>asterids</taxon>
        <taxon>campanulids</taxon>
        <taxon>Asterales</taxon>
        <taxon>Asteraceae</taxon>
        <taxon>Cichorioideae</taxon>
        <taxon>Cichorieae</taxon>
        <taxon>Lactucinae</taxon>
        <taxon>Lactuca</taxon>
    </lineage>
</organism>
<evidence type="ECO:0000256" key="4">
    <source>
        <dbReference type="ARBA" id="ARBA00022692"/>
    </source>
</evidence>
<comment type="function">
    <text evidence="12">Required for vesicular transport from the ER to the Golgi complex. Functions as a SNARE associated with ER-derived vesicles.</text>
</comment>
<evidence type="ECO:0000256" key="12">
    <source>
        <dbReference type="ARBA" id="ARBA00060029"/>
    </source>
</evidence>
<comment type="subcellular location">
    <subcellularLocation>
        <location evidence="1">Endoplasmic reticulum membrane</location>
        <topology evidence="1">Single-pass type IV membrane protein</topology>
    </subcellularLocation>
    <subcellularLocation>
        <location evidence="2">Golgi apparatus membrane</location>
        <topology evidence="2">Single-pass type IV membrane protein</topology>
    </subcellularLocation>
</comment>
<dbReference type="InterPro" id="IPR000727">
    <property type="entry name" value="T_SNARE_dom"/>
</dbReference>
<evidence type="ECO:0000256" key="9">
    <source>
        <dbReference type="ARBA" id="ARBA00023054"/>
    </source>
</evidence>
<keyword evidence="7 13" id="KW-1133">Transmembrane helix</keyword>
<keyword evidence="10 13" id="KW-0472">Membrane</keyword>
<evidence type="ECO:0000313" key="16">
    <source>
        <dbReference type="Proteomes" id="UP001177003"/>
    </source>
</evidence>
<keyword evidence="4 13" id="KW-0812">Transmembrane</keyword>
<evidence type="ECO:0000256" key="6">
    <source>
        <dbReference type="ARBA" id="ARBA00022927"/>
    </source>
</evidence>
<keyword evidence="6" id="KW-0653">Protein transport</keyword>
<dbReference type="SUPFAM" id="SSF58038">
    <property type="entry name" value="SNARE fusion complex"/>
    <property type="match status" value="1"/>
</dbReference>
<evidence type="ECO:0000256" key="10">
    <source>
        <dbReference type="ARBA" id="ARBA00023136"/>
    </source>
</evidence>
<keyword evidence="9" id="KW-0175">Coiled coil</keyword>
<evidence type="ECO:0000256" key="2">
    <source>
        <dbReference type="ARBA" id="ARBA00004409"/>
    </source>
</evidence>
<keyword evidence="3" id="KW-0813">Transport</keyword>
<evidence type="ECO:0000256" key="3">
    <source>
        <dbReference type="ARBA" id="ARBA00022448"/>
    </source>
</evidence>
<name>A0AA35ZA57_LACSI</name>
<comment type="similarity">
    <text evidence="11">Belongs to the BET1 family.</text>
</comment>
<dbReference type="GO" id="GO:0005789">
    <property type="term" value="C:endoplasmic reticulum membrane"/>
    <property type="evidence" value="ECO:0007669"/>
    <property type="project" value="UniProtKB-SubCell"/>
</dbReference>
<accession>A0AA35ZA57</accession>
<dbReference type="GO" id="GO:0000139">
    <property type="term" value="C:Golgi membrane"/>
    <property type="evidence" value="ECO:0007669"/>
    <property type="project" value="UniProtKB-SubCell"/>
</dbReference>
<evidence type="ECO:0000256" key="5">
    <source>
        <dbReference type="ARBA" id="ARBA00022824"/>
    </source>
</evidence>
<sequence>MNEDKNSTLLEKKCKFRCPLFLYICFHNGVRWFFKFPQQNHKHRRLPPLILVSSAMNTRRDVRGNRAALFDEIEDGGIRASSSYSSHEIDEQENDRAMDGLQDRVLMLKRLTGDIHEEVEGHNRMLDRMGNDMDSSRGLLSGTMDKFKTVFETKSSRRMFTLVASFVVGFLVIYYLTR</sequence>
<evidence type="ECO:0000259" key="14">
    <source>
        <dbReference type="PROSITE" id="PS50192"/>
    </source>
</evidence>
<dbReference type="InterPro" id="IPR039899">
    <property type="entry name" value="BET1_SNARE"/>
</dbReference>
<keyword evidence="8" id="KW-0333">Golgi apparatus</keyword>
<keyword evidence="5" id="KW-0256">Endoplasmic reticulum</keyword>
<feature type="transmembrane region" description="Helical" evidence="13">
    <location>
        <begin position="159"/>
        <end position="177"/>
    </location>
</feature>
<evidence type="ECO:0000256" key="11">
    <source>
        <dbReference type="ARBA" id="ARBA00037962"/>
    </source>
</evidence>